<dbReference type="EMBL" id="CP049332">
    <property type="protein sequence ID" value="QIH43658.1"/>
    <property type="molecule type" value="Genomic_DNA"/>
</dbReference>
<dbReference type="PROSITE" id="PS51257">
    <property type="entry name" value="PROKAR_LIPOPROTEIN"/>
    <property type="match status" value="1"/>
</dbReference>
<evidence type="ECO:0000256" key="1">
    <source>
        <dbReference type="ARBA" id="ARBA00022553"/>
    </source>
</evidence>
<evidence type="ECO:0000313" key="5">
    <source>
        <dbReference type="EMBL" id="QIH43658.1"/>
    </source>
</evidence>
<proteinExistence type="inferred from homology"/>
<keyword evidence="6" id="KW-1185">Reference proteome</keyword>
<feature type="binding site" evidence="3">
    <location>
        <position position="148"/>
    </location>
    <ligand>
        <name>Mg(2+)</name>
        <dbReference type="ChEBI" id="CHEBI:18420"/>
    </ligand>
</feature>
<feature type="active site" description="Phosphoserine intermediate" evidence="2">
    <location>
        <position position="95"/>
    </location>
</feature>
<feature type="binding site" evidence="3">
    <location>
        <position position="323"/>
    </location>
    <ligand>
        <name>Zn(2+)</name>
        <dbReference type="ChEBI" id="CHEBI:29105"/>
        <label>2</label>
    </ligand>
</feature>
<dbReference type="PANTHER" id="PTHR11596:SF5">
    <property type="entry name" value="ALKALINE PHOSPHATASE"/>
    <property type="match status" value="1"/>
</dbReference>
<evidence type="ECO:0000313" key="6">
    <source>
        <dbReference type="Proteomes" id="UP000503003"/>
    </source>
</evidence>
<dbReference type="GO" id="GO:0046872">
    <property type="term" value="F:metal ion binding"/>
    <property type="evidence" value="ECO:0007669"/>
    <property type="project" value="UniProtKB-KW"/>
</dbReference>
<dbReference type="RefSeq" id="WP_165313326.1">
    <property type="nucleotide sequence ID" value="NZ_CP049332.1"/>
</dbReference>
<dbReference type="GO" id="GO:0004035">
    <property type="term" value="F:alkaline phosphatase activity"/>
    <property type="evidence" value="ECO:0007669"/>
    <property type="project" value="TreeGrafter"/>
</dbReference>
<dbReference type="SMART" id="SM00098">
    <property type="entry name" value="alkPPc"/>
    <property type="match status" value="1"/>
</dbReference>
<dbReference type="SUPFAM" id="SSF53649">
    <property type="entry name" value="Alkaline phosphatase-like"/>
    <property type="match status" value="1"/>
</dbReference>
<accession>A0A6G7CNQ3</accession>
<feature type="binding site" evidence="3">
    <location>
        <position position="51"/>
    </location>
    <ligand>
        <name>Mg(2+)</name>
        <dbReference type="ChEBI" id="CHEBI:18420"/>
    </ligand>
</feature>
<dbReference type="Proteomes" id="UP000503003">
    <property type="component" value="Chromosome 2"/>
</dbReference>
<protein>
    <submittedName>
        <fullName evidence="5">Alkaline phosphatase</fullName>
    </submittedName>
</protein>
<feature type="binding site" evidence="3">
    <location>
        <position position="275"/>
    </location>
    <ligand>
        <name>Mg(2+)</name>
        <dbReference type="ChEBI" id="CHEBI:18420"/>
    </ligand>
</feature>
<keyword evidence="3" id="KW-0862">Zinc</keyword>
<feature type="binding site" evidence="3">
    <location>
        <position position="280"/>
    </location>
    <ligand>
        <name>Zn(2+)</name>
        <dbReference type="ChEBI" id="CHEBI:29105"/>
        <label>2</label>
    </ligand>
</feature>
<organism evidence="5 6">
    <name type="scientific">Vibrio ziniensis</name>
    <dbReference type="NCBI Taxonomy" id="2711221"/>
    <lineage>
        <taxon>Bacteria</taxon>
        <taxon>Pseudomonadati</taxon>
        <taxon>Pseudomonadota</taxon>
        <taxon>Gammaproteobacteria</taxon>
        <taxon>Vibrionales</taxon>
        <taxon>Vibrionaceae</taxon>
        <taxon>Vibrio</taxon>
    </lineage>
</organism>
<dbReference type="InterPro" id="IPR017850">
    <property type="entry name" value="Alkaline_phosphatase_core_sf"/>
</dbReference>
<name>A0A6G7CNQ3_9VIBR</name>
<evidence type="ECO:0000256" key="3">
    <source>
        <dbReference type="PIRSR" id="PIRSR601952-2"/>
    </source>
</evidence>
<comment type="cofactor">
    <cofactor evidence="3">
        <name>Mg(2+)</name>
        <dbReference type="ChEBI" id="CHEBI:18420"/>
    </cofactor>
    <text evidence="3">Binds 1 Mg(2+) ion.</text>
</comment>
<dbReference type="PANTHER" id="PTHR11596">
    <property type="entry name" value="ALKALINE PHOSPHATASE"/>
    <property type="match status" value="1"/>
</dbReference>
<dbReference type="InterPro" id="IPR001952">
    <property type="entry name" value="Alkaline_phosphatase"/>
</dbReference>
<dbReference type="Gene3D" id="3.40.720.10">
    <property type="entry name" value="Alkaline Phosphatase, subunit A"/>
    <property type="match status" value="1"/>
</dbReference>
<evidence type="ECO:0000256" key="2">
    <source>
        <dbReference type="PIRSR" id="PIRSR601952-1"/>
    </source>
</evidence>
<feature type="binding site" evidence="3">
    <location>
        <position position="51"/>
    </location>
    <ligand>
        <name>Zn(2+)</name>
        <dbReference type="ChEBI" id="CHEBI:29105"/>
        <label>2</label>
    </ligand>
</feature>
<feature type="binding site" evidence="3">
    <location>
        <position position="284"/>
    </location>
    <ligand>
        <name>Zn(2+)</name>
        <dbReference type="ChEBI" id="CHEBI:29105"/>
        <label>2</label>
    </ligand>
</feature>
<keyword evidence="3" id="KW-0479">Metal-binding</keyword>
<comment type="cofactor">
    <cofactor evidence="3">
        <name>Zn(2+)</name>
        <dbReference type="ChEBI" id="CHEBI:29105"/>
    </cofactor>
    <text evidence="3">Binds 2 Zn(2+) ions.</text>
</comment>
<keyword evidence="3" id="KW-0460">Magnesium</keyword>
<keyword evidence="1" id="KW-0597">Phosphoprotein</keyword>
<evidence type="ECO:0000256" key="4">
    <source>
        <dbReference type="RuleBase" id="RU003946"/>
    </source>
</evidence>
<dbReference type="PRINTS" id="PR00113">
    <property type="entry name" value="ALKPHPHTASE"/>
</dbReference>
<sequence length="401" mass="42902">MGIKITKMNVYILGVLLISTVTGCNPSSSNSQETKANTYLPTKNIILFIGDGMGLQHQKAAQWSSVGLDIKLEMMEMAASGFIETQAANGALTDSAAAGTAMATGVKTSDGVIGLDPNFNALTTILEEAQNLGMHTGLVTTTPITNATPATFATHVKRRNQEIEIANQLSESKINVLLGGGEDKFLPTGKTGCYPKKGERDDGSDLIDKFMANGYTYVCTQVSFSIIDSYSSVPLIGLFADEEMIRPYSPSLEAMTQTAINTLSHNDKGFFLMVEAGQIDWASHRNDAENAISDTIGLNEAVKVAQRFANNSKDTLIIVVADHETGGMSLSTTPTGAANEDGPFFMPNGDSFYVNWSTNSHTSVNVPISAQGPNSDRFSGVHDNTFIYTVMSGALSSFRNR</sequence>
<dbReference type="CDD" id="cd16012">
    <property type="entry name" value="ALP"/>
    <property type="match status" value="1"/>
</dbReference>
<dbReference type="Pfam" id="PF00245">
    <property type="entry name" value="Alk_phosphatase"/>
    <property type="match status" value="1"/>
</dbReference>
<feature type="binding site" evidence="3">
    <location>
        <position position="322"/>
    </location>
    <ligand>
        <name>Zn(2+)</name>
        <dbReference type="ChEBI" id="CHEBI:29105"/>
        <label>2</label>
    </ligand>
</feature>
<comment type="similarity">
    <text evidence="4">Belongs to the alkaline phosphatase family.</text>
</comment>
<feature type="binding site" evidence="3">
    <location>
        <position position="361"/>
    </location>
    <ligand>
        <name>Zn(2+)</name>
        <dbReference type="ChEBI" id="CHEBI:29105"/>
        <label>2</label>
    </ligand>
</feature>
<reference evidence="5 6" key="1">
    <citation type="submission" date="2020-02" db="EMBL/GenBank/DDBJ databases">
        <title>A complete genome of a marine bacterium Vibrio sp. ZWAL4003 isolated from the mangrove sediment with the ability to degrade polysaccharides.</title>
        <authorList>
            <person name="Wu J."/>
            <person name="Qu W."/>
            <person name="Zeng R."/>
        </authorList>
    </citation>
    <scope>NUCLEOTIDE SEQUENCE [LARGE SCALE GENOMIC DNA]</scope>
    <source>
        <strain evidence="5 6">ZWAL4003</strain>
    </source>
</reference>
<gene>
    <name evidence="5" type="ORF">G5S32_16860</name>
</gene>
<dbReference type="KEGG" id="vzi:G5S32_16860"/>
<dbReference type="AlphaFoldDB" id="A0A6G7CNQ3"/>